<feature type="transmembrane region" description="Helical" evidence="6">
    <location>
        <begin position="130"/>
        <end position="147"/>
    </location>
</feature>
<evidence type="ECO:0000313" key="10">
    <source>
        <dbReference type="Proteomes" id="UP000319829"/>
    </source>
</evidence>
<dbReference type="InterPro" id="IPR043428">
    <property type="entry name" value="LivM-like"/>
</dbReference>
<protein>
    <submittedName>
        <fullName evidence="7">Branched-chain amino acid ABC transporter permease</fullName>
    </submittedName>
</protein>
<feature type="transmembrane region" description="Helical" evidence="6">
    <location>
        <begin position="7"/>
        <end position="25"/>
    </location>
</feature>
<evidence type="ECO:0000256" key="5">
    <source>
        <dbReference type="ARBA" id="ARBA00023136"/>
    </source>
</evidence>
<feature type="transmembrane region" description="Helical" evidence="6">
    <location>
        <begin position="31"/>
        <end position="52"/>
    </location>
</feature>
<dbReference type="GO" id="GO:0015658">
    <property type="term" value="F:branched-chain amino acid transmembrane transporter activity"/>
    <property type="evidence" value="ECO:0007669"/>
    <property type="project" value="InterPro"/>
</dbReference>
<keyword evidence="5 6" id="KW-0472">Membrane</keyword>
<evidence type="ECO:0000313" key="8">
    <source>
        <dbReference type="EMBL" id="TMQ62349.1"/>
    </source>
</evidence>
<name>A0A538SSL1_UNCEI</name>
<dbReference type="GO" id="GO:0005886">
    <property type="term" value="C:plasma membrane"/>
    <property type="evidence" value="ECO:0007669"/>
    <property type="project" value="UniProtKB-SubCell"/>
</dbReference>
<evidence type="ECO:0000313" key="7">
    <source>
        <dbReference type="EMBL" id="TMQ54355.1"/>
    </source>
</evidence>
<dbReference type="PANTHER" id="PTHR30482">
    <property type="entry name" value="HIGH-AFFINITY BRANCHED-CHAIN AMINO ACID TRANSPORT SYSTEM PERMEASE"/>
    <property type="match status" value="1"/>
</dbReference>
<keyword evidence="4 6" id="KW-1133">Transmembrane helix</keyword>
<organism evidence="7 10">
    <name type="scientific">Eiseniibacteriota bacterium</name>
    <dbReference type="NCBI Taxonomy" id="2212470"/>
    <lineage>
        <taxon>Bacteria</taxon>
        <taxon>Candidatus Eiseniibacteriota</taxon>
    </lineage>
</organism>
<evidence type="ECO:0000256" key="1">
    <source>
        <dbReference type="ARBA" id="ARBA00004651"/>
    </source>
</evidence>
<dbReference type="PANTHER" id="PTHR30482:SF10">
    <property type="entry name" value="HIGH-AFFINITY BRANCHED-CHAIN AMINO ACID TRANSPORT PROTEIN BRAE"/>
    <property type="match status" value="1"/>
</dbReference>
<feature type="transmembrane region" description="Helical" evidence="6">
    <location>
        <begin position="288"/>
        <end position="307"/>
    </location>
</feature>
<feature type="transmembrane region" description="Helical" evidence="6">
    <location>
        <begin position="64"/>
        <end position="83"/>
    </location>
</feature>
<accession>A0A538SSL1</accession>
<evidence type="ECO:0000313" key="9">
    <source>
        <dbReference type="Proteomes" id="UP000317366"/>
    </source>
</evidence>
<reference evidence="9 10" key="1">
    <citation type="journal article" date="2019" name="Nat. Microbiol.">
        <title>Mediterranean grassland soil C-N compound turnover is dependent on rainfall and depth, and is mediated by genomically divergent microorganisms.</title>
        <authorList>
            <person name="Diamond S."/>
            <person name="Andeer P.F."/>
            <person name="Li Z."/>
            <person name="Crits-Christoph A."/>
            <person name="Burstein D."/>
            <person name="Anantharaman K."/>
            <person name="Lane K.R."/>
            <person name="Thomas B.C."/>
            <person name="Pan C."/>
            <person name="Northen T.R."/>
            <person name="Banfield J.F."/>
        </authorList>
    </citation>
    <scope>NUCLEOTIDE SEQUENCE [LARGE SCALE GENOMIC DNA]</scope>
    <source>
        <strain evidence="7">WS_4</strain>
        <strain evidence="8">WS_7</strain>
    </source>
</reference>
<feature type="transmembrane region" description="Helical" evidence="6">
    <location>
        <begin position="249"/>
        <end position="276"/>
    </location>
</feature>
<comment type="caution">
    <text evidence="7">The sequence shown here is derived from an EMBL/GenBank/DDBJ whole genome shotgun (WGS) entry which is preliminary data.</text>
</comment>
<evidence type="ECO:0000256" key="2">
    <source>
        <dbReference type="ARBA" id="ARBA00022475"/>
    </source>
</evidence>
<gene>
    <name evidence="7" type="ORF">E6K74_06295</name>
    <name evidence="8" type="ORF">E6K77_07695</name>
</gene>
<feature type="transmembrane region" description="Helical" evidence="6">
    <location>
        <begin position="167"/>
        <end position="185"/>
    </location>
</feature>
<dbReference type="Pfam" id="PF02653">
    <property type="entry name" value="BPD_transp_2"/>
    <property type="match status" value="1"/>
</dbReference>
<evidence type="ECO:0000256" key="6">
    <source>
        <dbReference type="SAM" id="Phobius"/>
    </source>
</evidence>
<comment type="subcellular location">
    <subcellularLocation>
        <location evidence="1">Cell membrane</location>
        <topology evidence="1">Multi-pass membrane protein</topology>
    </subcellularLocation>
</comment>
<feature type="transmembrane region" description="Helical" evidence="6">
    <location>
        <begin position="215"/>
        <end position="237"/>
    </location>
</feature>
<dbReference type="InterPro" id="IPR001851">
    <property type="entry name" value="ABC_transp_permease"/>
</dbReference>
<keyword evidence="2" id="KW-1003">Cell membrane</keyword>
<dbReference type="EMBL" id="VBOX01000083">
    <property type="protein sequence ID" value="TMQ62349.1"/>
    <property type="molecule type" value="Genomic_DNA"/>
</dbReference>
<proteinExistence type="predicted"/>
<evidence type="ECO:0000256" key="3">
    <source>
        <dbReference type="ARBA" id="ARBA00022692"/>
    </source>
</evidence>
<dbReference type="Proteomes" id="UP000319829">
    <property type="component" value="Unassembled WGS sequence"/>
</dbReference>
<dbReference type="Proteomes" id="UP000317366">
    <property type="component" value="Unassembled WGS sequence"/>
</dbReference>
<dbReference type="CDD" id="cd06581">
    <property type="entry name" value="TM_PBP1_LivM_like"/>
    <property type="match status" value="1"/>
</dbReference>
<evidence type="ECO:0000256" key="4">
    <source>
        <dbReference type="ARBA" id="ARBA00022989"/>
    </source>
</evidence>
<sequence>MSGARGVIGTVAAIAVVWAIDWAGSRILNPYIYRVLVLCSINVILALSLNLVNGITGQFSIGHAGFMAVGAYASAAYTVYAVPLMLGAEASKGGWVAAAAFLLAILVGGLVSAVAGFLVGLPSMRLRGDYLAIVTLGFGEIIRVAILNIDAVGGARGFAGVPQRTNLAWVLGGAWVTFVLIRNLMRSYHGRALLAIREDEIAAEALGVPTTRYKITAFVIGAFFAGMAGALFSHYTYLHTNSFTFMKSIEVIIMVVLGGMGSLTGSILGATLLTALPELLRFASSERLIIYSLLLILLMIARPQGILGRREVSFRSWFSRRRSRPTPAT</sequence>
<dbReference type="AlphaFoldDB" id="A0A538SSL1"/>
<dbReference type="EMBL" id="VBOU01000074">
    <property type="protein sequence ID" value="TMQ54355.1"/>
    <property type="molecule type" value="Genomic_DNA"/>
</dbReference>
<feature type="transmembrane region" description="Helical" evidence="6">
    <location>
        <begin position="95"/>
        <end position="118"/>
    </location>
</feature>
<keyword evidence="3 6" id="KW-0812">Transmembrane</keyword>